<evidence type="ECO:0000256" key="8">
    <source>
        <dbReference type="ARBA" id="ARBA00023163"/>
    </source>
</evidence>
<dbReference type="AlphaFoldDB" id="T1HCE1"/>
<evidence type="ECO:0000256" key="5">
    <source>
        <dbReference type="ARBA" id="ARBA00022771"/>
    </source>
</evidence>
<feature type="region of interest" description="Disordered" evidence="10">
    <location>
        <begin position="486"/>
        <end position="517"/>
    </location>
</feature>
<keyword evidence="8" id="KW-0804">Transcription</keyword>
<dbReference type="STRING" id="13249.T1HCE1"/>
<comment type="similarity">
    <text evidence="2">Belongs to the Asx family.</text>
</comment>
<reference evidence="11" key="1">
    <citation type="submission" date="2015-05" db="UniProtKB">
        <authorList>
            <consortium name="EnsemblMetazoa"/>
        </authorList>
    </citation>
    <scope>IDENTIFICATION</scope>
</reference>
<evidence type="ECO:0000256" key="6">
    <source>
        <dbReference type="ARBA" id="ARBA00022833"/>
    </source>
</evidence>
<dbReference type="InterPro" id="IPR026905">
    <property type="entry name" value="ASX-like_PHD"/>
</dbReference>
<dbReference type="Pfam" id="PF13919">
    <property type="entry name" value="ASXH"/>
    <property type="match status" value="1"/>
</dbReference>
<dbReference type="EnsemblMetazoa" id="RPRC001705-RA">
    <property type="protein sequence ID" value="RPRC001705-PA"/>
    <property type="gene ID" value="RPRC001705"/>
</dbReference>
<name>T1HCE1_RHOPR</name>
<dbReference type="RefSeq" id="XP_073987522.1">
    <property type="nucleotide sequence ID" value="XM_074131421.1"/>
</dbReference>
<dbReference type="VEuPathDB" id="VectorBase:RPRC001705"/>
<evidence type="ECO:0000313" key="11">
    <source>
        <dbReference type="EnsemblMetazoa" id="RPRC001705-PA"/>
    </source>
</evidence>
<feature type="region of interest" description="Disordered" evidence="10">
    <location>
        <begin position="532"/>
        <end position="606"/>
    </location>
</feature>
<dbReference type="OMA" id="NIMRTQE"/>
<dbReference type="InterPro" id="IPR028020">
    <property type="entry name" value="ASX_DEUBAD_dom"/>
</dbReference>
<sequence>MEEVTNDASETQELKQSQTLSPLKIHKVKGGPDGIEEDVAQIGISEGIWSVAGVEREGVVTKPNAKDSRVTHTHSKKVIKHALRQQAKRRRKNTTIAAGNIAPVQRLSLSPNCDLEELSVDTACYRQPTMAEVLASIPGFSVKPRKRSNKKLSAAAQLEQTKEGCVDLETPDSILVNTNLRSLLNKHTFSSLPPLYQYKLLQLLPHVDRIPVQSDAMFRLSGSGLNNEFFARACLDWKERLAEGEFTPESQAKLKAEQEKEKSKLDPWKLKHFEPLWGESLREWPSLPPNSLTNNITATTTAPGTTNTSSVTTTKSNSKVKSSRPPPPPPPLRTVGAVTRAVASLREKRLAEQAIPPLLPNKKNKSQDAKEVLPKIISEDSNLNSSKDEPAKEEEPPKSPPREMEVKEDFSEKNISEKLCVEDSCEGLTDETTAHEQEDSFVVDISVSDNPPVLIAQVDIKPIEEEKEIEKENESTLETKIEEDVASLEEKESHVVTTEVSDDISQETPSVQCETTVSSDIDSIAKLTVESEPDLKVSNEMEVMEESQSSEVSQKESLTAPGSDLIDSVDAASEQESQMDLSPYVVDVPNESSSEGIEKNSEKCSVEIISDKEESKTIELSMKSDSFHKGSNIDEDWEIIKVDPNSENSTDIEQSLEKDTIIDVNKLQSKDETDGKKDDSYYQQMLYQQGLKEDEAALLAAAWDVVESSEFQDITLHHPVSVIPCQEELEVRVQESSLPAPQWDYPSPHKQQPQGHVKLELEVTLTPEVDNQVSSTVGQSCSGGGNRSVNVNEMRGATPVTVIPPTTIVCLPQAPPTVAPPAPPLAASLPLHTSSSSSALPYLALTTSTPVRAVPTKTVTKVASSARQTNRNSNRPPPGAVNLERSYQICQAVIQNSPNRHQLRCQLKPPPSLLAKATRVANTNRSRPPLPPQCRPQQQQQHVLLKHVFTSSHGIPVNMAVLPPQHSNSQVSGEYVMLRGVRRSNSAPPSNIDVLQQPAGGGGTGVGGVGGSTGVAVRGRPASVGGPRPPDYLGGLTAQDNTCACSLKAMIVCAKCGAFCHNDCVTASRLCITCCDIR</sequence>
<keyword evidence="7" id="KW-0805">Transcription regulation</keyword>
<dbReference type="Pfam" id="PF13922">
    <property type="entry name" value="PHD_3"/>
    <property type="match status" value="1"/>
</dbReference>
<dbReference type="PANTHER" id="PTHR13578:SF20">
    <property type="entry name" value="POLYCOMB PROTEIN ASX"/>
    <property type="match status" value="1"/>
</dbReference>
<feature type="region of interest" description="Disordered" evidence="10">
    <location>
        <begin position="287"/>
        <end position="335"/>
    </location>
</feature>
<keyword evidence="5" id="KW-0863">Zinc-finger</keyword>
<evidence type="ECO:0000256" key="1">
    <source>
        <dbReference type="ARBA" id="ARBA00004123"/>
    </source>
</evidence>
<keyword evidence="3" id="KW-0678">Repressor</keyword>
<dbReference type="InterPro" id="IPR044867">
    <property type="entry name" value="DEUBAD_dom"/>
</dbReference>
<feature type="compositionally biased region" description="Polar residues" evidence="10">
    <location>
        <begin position="1"/>
        <end position="21"/>
    </location>
</feature>
<evidence type="ECO:0000256" key="7">
    <source>
        <dbReference type="ARBA" id="ARBA00023015"/>
    </source>
</evidence>
<feature type="compositionally biased region" description="Polar residues" evidence="10">
    <location>
        <begin position="506"/>
        <end position="517"/>
    </location>
</feature>
<dbReference type="GO" id="GO:0003677">
    <property type="term" value="F:DNA binding"/>
    <property type="evidence" value="ECO:0007669"/>
    <property type="project" value="InterPro"/>
</dbReference>
<dbReference type="GeneID" id="141455921"/>
<evidence type="ECO:0000256" key="3">
    <source>
        <dbReference type="ARBA" id="ARBA00022491"/>
    </source>
</evidence>
<dbReference type="EMBL" id="ACPB03001109">
    <property type="status" value="NOT_ANNOTATED_CDS"/>
    <property type="molecule type" value="Genomic_DNA"/>
</dbReference>
<dbReference type="RefSeq" id="XP_073987521.1">
    <property type="nucleotide sequence ID" value="XM_074131420.1"/>
</dbReference>
<evidence type="ECO:0000313" key="12">
    <source>
        <dbReference type="Proteomes" id="UP000015103"/>
    </source>
</evidence>
<evidence type="ECO:0000256" key="2">
    <source>
        <dbReference type="ARBA" id="ARBA00006391"/>
    </source>
</evidence>
<comment type="subcellular location">
    <subcellularLocation>
        <location evidence="1">Nucleus</location>
    </subcellularLocation>
</comment>
<keyword evidence="4" id="KW-0479">Metal-binding</keyword>
<accession>T1HCE1</accession>
<feature type="region of interest" description="Disordered" evidence="10">
    <location>
        <begin position="1"/>
        <end position="25"/>
    </location>
</feature>
<dbReference type="GO" id="GO:0045944">
    <property type="term" value="P:positive regulation of transcription by RNA polymerase II"/>
    <property type="evidence" value="ECO:0007669"/>
    <property type="project" value="TreeGrafter"/>
</dbReference>
<feature type="compositionally biased region" description="Low complexity" evidence="10">
    <location>
        <begin position="290"/>
        <end position="320"/>
    </location>
</feature>
<organism evidence="11 12">
    <name type="scientific">Rhodnius prolixus</name>
    <name type="common">Triatomid bug</name>
    <dbReference type="NCBI Taxonomy" id="13249"/>
    <lineage>
        <taxon>Eukaryota</taxon>
        <taxon>Metazoa</taxon>
        <taxon>Ecdysozoa</taxon>
        <taxon>Arthropoda</taxon>
        <taxon>Hexapoda</taxon>
        <taxon>Insecta</taxon>
        <taxon>Pterygota</taxon>
        <taxon>Neoptera</taxon>
        <taxon>Paraneoptera</taxon>
        <taxon>Hemiptera</taxon>
        <taxon>Heteroptera</taxon>
        <taxon>Panheteroptera</taxon>
        <taxon>Cimicomorpha</taxon>
        <taxon>Reduviidae</taxon>
        <taxon>Triatominae</taxon>
        <taxon>Rhodnius</taxon>
    </lineage>
</organism>
<evidence type="ECO:0000256" key="10">
    <source>
        <dbReference type="SAM" id="MobiDB-lite"/>
    </source>
</evidence>
<dbReference type="eggNOG" id="ENOG502QWPH">
    <property type="taxonomic scope" value="Eukaryota"/>
</dbReference>
<dbReference type="InParanoid" id="T1HCE1"/>
<protein>
    <submittedName>
        <fullName evidence="11">Uncharacterized protein</fullName>
    </submittedName>
</protein>
<evidence type="ECO:0000256" key="9">
    <source>
        <dbReference type="ARBA" id="ARBA00023242"/>
    </source>
</evidence>
<feature type="region of interest" description="Disordered" evidence="10">
    <location>
        <begin position="353"/>
        <end position="415"/>
    </location>
</feature>
<dbReference type="GO" id="GO:0035517">
    <property type="term" value="C:PR-DUB complex"/>
    <property type="evidence" value="ECO:0007669"/>
    <property type="project" value="TreeGrafter"/>
</dbReference>
<dbReference type="GO" id="GO:0008270">
    <property type="term" value="F:zinc ion binding"/>
    <property type="evidence" value="ECO:0007669"/>
    <property type="project" value="UniProtKB-KW"/>
</dbReference>
<dbReference type="Proteomes" id="UP000015103">
    <property type="component" value="Unassembled WGS sequence"/>
</dbReference>
<dbReference type="HOGENOM" id="CLU_011865_0_0_1"/>
<dbReference type="GO" id="GO:0009887">
    <property type="term" value="P:animal organ morphogenesis"/>
    <property type="evidence" value="ECO:0007669"/>
    <property type="project" value="TreeGrafter"/>
</dbReference>
<keyword evidence="6" id="KW-0862">Zinc</keyword>
<proteinExistence type="inferred from homology"/>
<keyword evidence="9" id="KW-0539">Nucleus</keyword>
<dbReference type="PANTHER" id="PTHR13578">
    <property type="entry name" value="ADDITIONAL SEX COMBS LIKE PROTEIN ASXL"/>
    <property type="match status" value="1"/>
</dbReference>
<feature type="compositionally biased region" description="Low complexity" evidence="10">
    <location>
        <begin position="540"/>
        <end position="557"/>
    </location>
</feature>
<dbReference type="InterPro" id="IPR024811">
    <property type="entry name" value="ASX/ASX-like"/>
</dbReference>
<evidence type="ECO:0000256" key="4">
    <source>
        <dbReference type="ARBA" id="ARBA00022723"/>
    </source>
</evidence>
<dbReference type="PROSITE" id="PS51916">
    <property type="entry name" value="DEUBAD"/>
    <property type="match status" value="1"/>
</dbReference>
<keyword evidence="12" id="KW-1185">Reference proteome</keyword>
<feature type="compositionally biased region" description="Basic and acidic residues" evidence="10">
    <location>
        <begin position="386"/>
        <end position="415"/>
    </location>
</feature>
<dbReference type="GO" id="GO:0003682">
    <property type="term" value="F:chromatin binding"/>
    <property type="evidence" value="ECO:0007669"/>
    <property type="project" value="TreeGrafter"/>
</dbReference>
<feature type="compositionally biased region" description="Basic and acidic residues" evidence="10">
    <location>
        <begin position="596"/>
        <end position="606"/>
    </location>
</feature>